<gene>
    <name evidence="1" type="ORF">TELCIR_00817</name>
</gene>
<dbReference type="Gene3D" id="1.10.490.10">
    <property type="entry name" value="Globins"/>
    <property type="match status" value="1"/>
</dbReference>
<dbReference type="AlphaFoldDB" id="A0A2G9V3N1"/>
<proteinExistence type="predicted"/>
<accession>A0A2G9V3N1</accession>
<dbReference type="OrthoDB" id="5858596at2759"/>
<evidence type="ECO:0008006" key="3">
    <source>
        <dbReference type="Google" id="ProtNLM"/>
    </source>
</evidence>
<protein>
    <recommendedName>
        <fullName evidence="3">Globin family profile domain-containing protein</fullName>
    </recommendedName>
</protein>
<dbReference type="Proteomes" id="UP000230423">
    <property type="component" value="Unassembled WGS sequence"/>
</dbReference>
<dbReference type="GO" id="GO:0019825">
    <property type="term" value="F:oxygen binding"/>
    <property type="evidence" value="ECO:0007669"/>
    <property type="project" value="InterPro"/>
</dbReference>
<reference evidence="1 2" key="1">
    <citation type="submission" date="2015-09" db="EMBL/GenBank/DDBJ databases">
        <title>Draft genome of the parasitic nematode Teladorsagia circumcincta isolate WARC Sus (inbred).</title>
        <authorList>
            <person name="Mitreva M."/>
        </authorList>
    </citation>
    <scope>NUCLEOTIDE SEQUENCE [LARGE SCALE GENOMIC DNA]</scope>
    <source>
        <strain evidence="1 2">S</strain>
    </source>
</reference>
<dbReference type="GO" id="GO:0020037">
    <property type="term" value="F:heme binding"/>
    <property type="evidence" value="ECO:0007669"/>
    <property type="project" value="InterPro"/>
</dbReference>
<dbReference type="EMBL" id="KZ345011">
    <property type="protein sequence ID" value="PIO77105.1"/>
    <property type="molecule type" value="Genomic_DNA"/>
</dbReference>
<evidence type="ECO:0000313" key="1">
    <source>
        <dbReference type="EMBL" id="PIO77105.1"/>
    </source>
</evidence>
<name>A0A2G9V3N1_TELCI</name>
<sequence length="144" mass="17030">MLLCIHSSPKLNEIIACQMYCFRDLTKWPKLHKISQAQFDFFERIIHEYKLDSTVVSEAAYQLGVIHARYAEYGLKPHFLDLWRQHLEKELDKLNFEKPEEKVEFCDSFRDLMLYVTETLNLAYSRCQQQAALLKSKEKSAVPP</sequence>
<dbReference type="InterPro" id="IPR012292">
    <property type="entry name" value="Globin/Proto"/>
</dbReference>
<evidence type="ECO:0000313" key="2">
    <source>
        <dbReference type="Proteomes" id="UP000230423"/>
    </source>
</evidence>
<keyword evidence="2" id="KW-1185">Reference proteome</keyword>
<organism evidence="1 2">
    <name type="scientific">Teladorsagia circumcincta</name>
    <name type="common">Brown stomach worm</name>
    <name type="synonym">Ostertagia circumcincta</name>
    <dbReference type="NCBI Taxonomy" id="45464"/>
    <lineage>
        <taxon>Eukaryota</taxon>
        <taxon>Metazoa</taxon>
        <taxon>Ecdysozoa</taxon>
        <taxon>Nematoda</taxon>
        <taxon>Chromadorea</taxon>
        <taxon>Rhabditida</taxon>
        <taxon>Rhabditina</taxon>
        <taxon>Rhabditomorpha</taxon>
        <taxon>Strongyloidea</taxon>
        <taxon>Trichostrongylidae</taxon>
        <taxon>Teladorsagia</taxon>
    </lineage>
</organism>